<proteinExistence type="predicted"/>
<dbReference type="InterPro" id="IPR025248">
    <property type="entry name" value="DUF4007"/>
</dbReference>
<accession>A0A4Q9DXQ4</accession>
<dbReference type="EMBL" id="SIRE01000004">
    <property type="protein sequence ID" value="TBL80850.1"/>
    <property type="molecule type" value="Genomic_DNA"/>
</dbReference>
<dbReference type="RefSeq" id="WP_131012454.1">
    <property type="nucleotide sequence ID" value="NZ_SIRE01000004.1"/>
</dbReference>
<sequence length="295" mass="34482">MRFGHHQSFYLRVNWLSKAIRMLLEDEQGARFFYDDFGFERIGLGRNMVKSLKFWSLATGVIAEAKNEEGRPINVITPFGQLMHRHDRFIRLPLTSGLLHYFLASNRDQATTWYWFFNEYASRSATNEELHAALTEWTRQQTSKTVSAGSLKKDLDCLRQLYTIRSRQEDDPEEVVASPLTGLHLLHEIKEQFVKRTPELMDVSIEALYFALLVYCQRSQVSSVTLEELQYKPLLWGKMFNLSSNHILDALTQLEADPRYPVHFVRTNQIYNLTVEAEDPYAFLEKAYEWKAAAR</sequence>
<name>A0A4Q9DXQ4_9BACL</name>
<keyword evidence="3" id="KW-1185">Reference proteome</keyword>
<dbReference type="OrthoDB" id="747541at2"/>
<evidence type="ECO:0000259" key="1">
    <source>
        <dbReference type="Pfam" id="PF13182"/>
    </source>
</evidence>
<evidence type="ECO:0000313" key="3">
    <source>
        <dbReference type="Proteomes" id="UP000293142"/>
    </source>
</evidence>
<dbReference type="Pfam" id="PF13182">
    <property type="entry name" value="DUF4007"/>
    <property type="match status" value="1"/>
</dbReference>
<comment type="caution">
    <text evidence="2">The sequence shown here is derived from an EMBL/GenBank/DDBJ whole genome shotgun (WGS) entry which is preliminary data.</text>
</comment>
<organism evidence="2 3">
    <name type="scientific">Paenibacillus thalictri</name>
    <dbReference type="NCBI Taxonomy" id="2527873"/>
    <lineage>
        <taxon>Bacteria</taxon>
        <taxon>Bacillati</taxon>
        <taxon>Bacillota</taxon>
        <taxon>Bacilli</taxon>
        <taxon>Bacillales</taxon>
        <taxon>Paenibacillaceae</taxon>
        <taxon>Paenibacillus</taxon>
    </lineage>
</organism>
<reference evidence="2 3" key="1">
    <citation type="submission" date="2019-02" db="EMBL/GenBank/DDBJ databases">
        <title>Paenibacillus sp. nov., isolated from surface-sterilized tissue of Thalictrum simplex L.</title>
        <authorList>
            <person name="Tuo L."/>
        </authorList>
    </citation>
    <scope>NUCLEOTIDE SEQUENCE [LARGE SCALE GENOMIC DNA]</scope>
    <source>
        <strain evidence="2 3">N2SHLJ1</strain>
    </source>
</reference>
<gene>
    <name evidence="2" type="ORF">EYB31_06435</name>
</gene>
<feature type="domain" description="DUF4007" evidence="1">
    <location>
        <begin position="3"/>
        <end position="288"/>
    </location>
</feature>
<protein>
    <submittedName>
        <fullName evidence="2">DUF4007 family protein</fullName>
    </submittedName>
</protein>
<evidence type="ECO:0000313" key="2">
    <source>
        <dbReference type="EMBL" id="TBL80850.1"/>
    </source>
</evidence>
<dbReference type="Proteomes" id="UP000293142">
    <property type="component" value="Unassembled WGS sequence"/>
</dbReference>
<dbReference type="AlphaFoldDB" id="A0A4Q9DXQ4"/>